<dbReference type="PANTHER" id="PTHR30336">
    <property type="entry name" value="INNER MEMBRANE PROTEIN, PROBABLE PERMEASE"/>
    <property type="match status" value="1"/>
</dbReference>
<dbReference type="InterPro" id="IPR003848">
    <property type="entry name" value="DUF218"/>
</dbReference>
<dbReference type="RefSeq" id="WP_209859948.1">
    <property type="nucleotide sequence ID" value="NZ_JAGGLD010000001.1"/>
</dbReference>
<evidence type="ECO:0000313" key="3">
    <source>
        <dbReference type="Proteomes" id="UP001519288"/>
    </source>
</evidence>
<name>A0ABS4JEN6_9BACL</name>
<dbReference type="PANTHER" id="PTHR30336:SF20">
    <property type="entry name" value="DUF218 DOMAIN-CONTAINING PROTEIN"/>
    <property type="match status" value="1"/>
</dbReference>
<protein>
    <submittedName>
        <fullName evidence="2">Uncharacterized SAM-binding protein YcdF (DUF218 family)</fullName>
    </submittedName>
</protein>
<dbReference type="Gene3D" id="3.40.50.620">
    <property type="entry name" value="HUPs"/>
    <property type="match status" value="1"/>
</dbReference>
<dbReference type="InterPro" id="IPR051599">
    <property type="entry name" value="Cell_Envelope_Assoc"/>
</dbReference>
<reference evidence="2 3" key="1">
    <citation type="submission" date="2021-03" db="EMBL/GenBank/DDBJ databases">
        <title>Genomic Encyclopedia of Type Strains, Phase IV (KMG-IV): sequencing the most valuable type-strain genomes for metagenomic binning, comparative biology and taxonomic classification.</title>
        <authorList>
            <person name="Goeker M."/>
        </authorList>
    </citation>
    <scope>NUCLEOTIDE SEQUENCE [LARGE SCALE GENOMIC DNA]</scope>
    <source>
        <strain evidence="2 3">DSM 26806</strain>
    </source>
</reference>
<sequence>MIEKLLFNISDDGQPADCIFVFGSNKAAKYRVPRSVELYKQKRAEKLLFSGGTIWKDVNVPESVAMQQRAMELGIPEKDIIVETASRSTKENVLSSLTLLDQEFMLHNIKRILLVTSPFHMRRAYLTMRTYMPSWIEFSFGPASSLTHTLDTWYEHEGTKKRALEESKKIIEYVHMGALKDDVV</sequence>
<keyword evidence="3" id="KW-1185">Reference proteome</keyword>
<gene>
    <name evidence="2" type="ORF">J2Z69_001177</name>
</gene>
<accession>A0ABS4JEN6</accession>
<evidence type="ECO:0000259" key="1">
    <source>
        <dbReference type="Pfam" id="PF02698"/>
    </source>
</evidence>
<feature type="domain" description="DUF218" evidence="1">
    <location>
        <begin position="17"/>
        <end position="134"/>
    </location>
</feature>
<organism evidence="2 3">
    <name type="scientific">Paenibacillus shirakamiensis</name>
    <dbReference type="NCBI Taxonomy" id="1265935"/>
    <lineage>
        <taxon>Bacteria</taxon>
        <taxon>Bacillati</taxon>
        <taxon>Bacillota</taxon>
        <taxon>Bacilli</taxon>
        <taxon>Bacillales</taxon>
        <taxon>Paenibacillaceae</taxon>
        <taxon>Paenibacillus</taxon>
    </lineage>
</organism>
<dbReference type="InterPro" id="IPR014729">
    <property type="entry name" value="Rossmann-like_a/b/a_fold"/>
</dbReference>
<proteinExistence type="predicted"/>
<evidence type="ECO:0000313" key="2">
    <source>
        <dbReference type="EMBL" id="MBP2000158.1"/>
    </source>
</evidence>
<dbReference type="Proteomes" id="UP001519288">
    <property type="component" value="Unassembled WGS sequence"/>
</dbReference>
<dbReference type="EMBL" id="JAGGLD010000001">
    <property type="protein sequence ID" value="MBP2000158.1"/>
    <property type="molecule type" value="Genomic_DNA"/>
</dbReference>
<dbReference type="CDD" id="cd06259">
    <property type="entry name" value="YdcF-like"/>
    <property type="match status" value="1"/>
</dbReference>
<comment type="caution">
    <text evidence="2">The sequence shown here is derived from an EMBL/GenBank/DDBJ whole genome shotgun (WGS) entry which is preliminary data.</text>
</comment>
<dbReference type="Pfam" id="PF02698">
    <property type="entry name" value="DUF218"/>
    <property type="match status" value="1"/>
</dbReference>